<evidence type="ECO:0000256" key="9">
    <source>
        <dbReference type="ARBA" id="ARBA00023204"/>
    </source>
</evidence>
<feature type="domain" description="VWFA" evidence="13">
    <location>
        <begin position="66"/>
        <end position="242"/>
    </location>
</feature>
<keyword evidence="8 11" id="KW-0804">Transcription</keyword>
<keyword evidence="9" id="KW-0234">DNA repair</keyword>
<evidence type="ECO:0000256" key="11">
    <source>
        <dbReference type="PIRNR" id="PIRNR015919"/>
    </source>
</evidence>
<dbReference type="InterPro" id="IPR013087">
    <property type="entry name" value="Znf_C2H2_type"/>
</dbReference>
<accession>A0A443R2B2</accession>
<dbReference type="GO" id="GO:0005675">
    <property type="term" value="C:transcription factor TFIIH holo complex"/>
    <property type="evidence" value="ECO:0007669"/>
    <property type="project" value="UniProtKB-UniRule"/>
</dbReference>
<dbReference type="GO" id="GO:0000439">
    <property type="term" value="C:transcription factor TFIIH core complex"/>
    <property type="evidence" value="ECO:0007669"/>
    <property type="project" value="InterPro"/>
</dbReference>
<evidence type="ECO:0000256" key="12">
    <source>
        <dbReference type="PIRSR" id="PIRSR015919-1"/>
    </source>
</evidence>
<dbReference type="FunFam" id="3.40.50.410:FF:000015">
    <property type="entry name" value="General transcription factor IIH subunit 2"/>
    <property type="match status" value="1"/>
</dbReference>
<evidence type="ECO:0000256" key="10">
    <source>
        <dbReference type="ARBA" id="ARBA00023242"/>
    </source>
</evidence>
<dbReference type="EMBL" id="NCKU01002508">
    <property type="protein sequence ID" value="RWS09422.1"/>
    <property type="molecule type" value="Genomic_DNA"/>
</dbReference>
<keyword evidence="5" id="KW-0863">Zinc-finger</keyword>
<evidence type="ECO:0000256" key="4">
    <source>
        <dbReference type="ARBA" id="ARBA00022763"/>
    </source>
</evidence>
<dbReference type="CDD" id="cd01453">
    <property type="entry name" value="vWA_transcription_factor_IIH_type"/>
    <property type="match status" value="1"/>
</dbReference>
<dbReference type="InterPro" id="IPR036465">
    <property type="entry name" value="vWFA_dom_sf"/>
</dbReference>
<proteinExistence type="inferred from homology"/>
<evidence type="ECO:0000313" key="14">
    <source>
        <dbReference type="EMBL" id="RWS09422.1"/>
    </source>
</evidence>
<dbReference type="SUPFAM" id="SSF53300">
    <property type="entry name" value="vWA-like"/>
    <property type="match status" value="1"/>
</dbReference>
<dbReference type="SMART" id="SM01047">
    <property type="entry name" value="C1_4"/>
    <property type="match status" value="1"/>
</dbReference>
<dbReference type="PROSITE" id="PS50234">
    <property type="entry name" value="VWFA"/>
    <property type="match status" value="1"/>
</dbReference>
<sequence>MANALRVDLDEEHKGYRWETEYERSWEAIRENEHGLLQPSVDDIVNKAKRKRIQDRRKMRLGMMRHLYIVIDMSESMHEHDYKPSRIRCCLTLVQNFLKDFFDMNPISQIGIIITRNKRREKISELSGNPKAHLEALKKLFDIECVGEPSLQNCLESALDTLKHMPSHTSKEVLVIFGSLTTCDPSDINQTIEVLAARNVRCSVIGLAAEVRICHSLAKQTKGTYNVALDESHLKDLLYDHLNPPPATANTESSLIRMGFPQYYNEDEGKPSMCVCHLSNNVNFSTSGYFCPQCNSKYCELPVECQVCGLTLVSSTHLSRSYHHLFPVDMFTVNEYANGVICFGCQIETKTAAQCEHCSNLFCIDCDLFIHESMHLCPGCASRRLQ</sequence>
<dbReference type="InterPro" id="IPR046349">
    <property type="entry name" value="C1-like_sf"/>
</dbReference>
<gene>
    <name evidence="14" type="ORF">B4U79_05840</name>
</gene>
<evidence type="ECO:0000256" key="8">
    <source>
        <dbReference type="ARBA" id="ARBA00023163"/>
    </source>
</evidence>
<keyword evidence="3 11" id="KW-0479">Metal-binding</keyword>
<reference evidence="14 15" key="1">
    <citation type="journal article" date="2018" name="Gigascience">
        <title>Genomes of trombidid mites reveal novel predicted allergens and laterally-transferred genes associated with secondary metabolism.</title>
        <authorList>
            <person name="Dong X."/>
            <person name="Chaisiri K."/>
            <person name="Xia D."/>
            <person name="Armstrong S.D."/>
            <person name="Fang Y."/>
            <person name="Donnelly M.J."/>
            <person name="Kadowaki T."/>
            <person name="McGarry J.W."/>
            <person name="Darby A.C."/>
            <person name="Makepeace B.L."/>
        </authorList>
    </citation>
    <scope>NUCLEOTIDE SEQUENCE [LARGE SCALE GENOMIC DNA]</scope>
    <source>
        <strain evidence="14">UoL-WK</strain>
    </source>
</reference>
<keyword evidence="10 11" id="KW-0539">Nucleus</keyword>
<dbReference type="InterPro" id="IPR004595">
    <property type="entry name" value="TFIIH_C1-like_dom"/>
</dbReference>
<name>A0A443R2B2_9ACAR</name>
<dbReference type="OrthoDB" id="284275at2759"/>
<dbReference type="GO" id="GO:0008270">
    <property type="term" value="F:zinc ion binding"/>
    <property type="evidence" value="ECO:0007669"/>
    <property type="project" value="UniProtKB-UniRule"/>
</dbReference>
<organism evidence="14 15">
    <name type="scientific">Dinothrombium tinctorium</name>
    <dbReference type="NCBI Taxonomy" id="1965070"/>
    <lineage>
        <taxon>Eukaryota</taxon>
        <taxon>Metazoa</taxon>
        <taxon>Ecdysozoa</taxon>
        <taxon>Arthropoda</taxon>
        <taxon>Chelicerata</taxon>
        <taxon>Arachnida</taxon>
        <taxon>Acari</taxon>
        <taxon>Acariformes</taxon>
        <taxon>Trombidiformes</taxon>
        <taxon>Prostigmata</taxon>
        <taxon>Anystina</taxon>
        <taxon>Parasitengona</taxon>
        <taxon>Trombidioidea</taxon>
        <taxon>Trombidiidae</taxon>
        <taxon>Dinothrombium</taxon>
    </lineage>
</organism>
<dbReference type="AlphaFoldDB" id="A0A443R2B2"/>
<keyword evidence="6 11" id="KW-0862">Zinc</keyword>
<dbReference type="GO" id="GO:0006351">
    <property type="term" value="P:DNA-templated transcription"/>
    <property type="evidence" value="ECO:0007669"/>
    <property type="project" value="InterPro"/>
</dbReference>
<dbReference type="PIRSF" id="PIRSF015919">
    <property type="entry name" value="TFIIH_SSL1"/>
    <property type="match status" value="1"/>
</dbReference>
<evidence type="ECO:0000256" key="7">
    <source>
        <dbReference type="ARBA" id="ARBA00023015"/>
    </source>
</evidence>
<keyword evidence="4" id="KW-0227">DNA damage</keyword>
<comment type="similarity">
    <text evidence="2 11">Belongs to the GTF2H2 family.</text>
</comment>
<dbReference type="PANTHER" id="PTHR12695">
    <property type="entry name" value="GENERAL TRANSCRIPTION FACTOR IIH SUBUNIT 2"/>
    <property type="match status" value="1"/>
</dbReference>
<dbReference type="InterPro" id="IPR012170">
    <property type="entry name" value="TFIIH_SSL1/p44"/>
</dbReference>
<evidence type="ECO:0000313" key="15">
    <source>
        <dbReference type="Proteomes" id="UP000285301"/>
    </source>
</evidence>
<dbReference type="PROSITE" id="PS00028">
    <property type="entry name" value="ZINC_FINGER_C2H2_1"/>
    <property type="match status" value="1"/>
</dbReference>
<dbReference type="SMART" id="SM00327">
    <property type="entry name" value="VWA"/>
    <property type="match status" value="1"/>
</dbReference>
<dbReference type="GO" id="GO:0006289">
    <property type="term" value="P:nucleotide-excision repair"/>
    <property type="evidence" value="ECO:0007669"/>
    <property type="project" value="UniProtKB-UniRule"/>
</dbReference>
<evidence type="ECO:0000256" key="2">
    <source>
        <dbReference type="ARBA" id="ARBA00006092"/>
    </source>
</evidence>
<dbReference type="Gene3D" id="3.40.50.410">
    <property type="entry name" value="von Willebrand factor, type A domain"/>
    <property type="match status" value="1"/>
</dbReference>
<dbReference type="SUPFAM" id="SSF57889">
    <property type="entry name" value="Cysteine-rich domain"/>
    <property type="match status" value="1"/>
</dbReference>
<evidence type="ECO:0000256" key="1">
    <source>
        <dbReference type="ARBA" id="ARBA00004123"/>
    </source>
</evidence>
<comment type="subcellular location">
    <subcellularLocation>
        <location evidence="1 11">Nucleus</location>
    </subcellularLocation>
</comment>
<dbReference type="InterPro" id="IPR007198">
    <property type="entry name" value="Ssl1-like"/>
</dbReference>
<keyword evidence="15" id="KW-1185">Reference proteome</keyword>
<dbReference type="GO" id="GO:0006357">
    <property type="term" value="P:regulation of transcription by RNA polymerase II"/>
    <property type="evidence" value="ECO:0007669"/>
    <property type="project" value="TreeGrafter"/>
</dbReference>
<dbReference type="Pfam" id="PF04056">
    <property type="entry name" value="Ssl1"/>
    <property type="match status" value="1"/>
</dbReference>
<evidence type="ECO:0000259" key="13">
    <source>
        <dbReference type="PROSITE" id="PS50234"/>
    </source>
</evidence>
<dbReference type="STRING" id="1965070.A0A443R2B2"/>
<evidence type="ECO:0000256" key="5">
    <source>
        <dbReference type="ARBA" id="ARBA00022771"/>
    </source>
</evidence>
<evidence type="ECO:0000256" key="3">
    <source>
        <dbReference type="ARBA" id="ARBA00022723"/>
    </source>
</evidence>
<dbReference type="Proteomes" id="UP000285301">
    <property type="component" value="Unassembled WGS sequence"/>
</dbReference>
<dbReference type="Pfam" id="PF07975">
    <property type="entry name" value="C1_4"/>
    <property type="match status" value="1"/>
</dbReference>
<dbReference type="PANTHER" id="PTHR12695:SF2">
    <property type="entry name" value="GENERAL TRANSCRIPTION FACTOR IIH SUBUNIT 2-RELATED"/>
    <property type="match status" value="1"/>
</dbReference>
<dbReference type="Gene3D" id="3.30.40.10">
    <property type="entry name" value="Zinc/RING finger domain, C3HC4 (zinc finger)"/>
    <property type="match status" value="1"/>
</dbReference>
<dbReference type="NCBIfam" id="TIGR00622">
    <property type="entry name" value="ssl1"/>
    <property type="match status" value="1"/>
</dbReference>
<dbReference type="InterPro" id="IPR002035">
    <property type="entry name" value="VWF_A"/>
</dbReference>
<comment type="caution">
    <text evidence="14">The sequence shown here is derived from an EMBL/GenBank/DDBJ whole genome shotgun (WGS) entry which is preliminary data.</text>
</comment>
<feature type="zinc finger region" description="C4-type" evidence="12">
    <location>
        <begin position="291"/>
        <end position="308"/>
    </location>
</feature>
<dbReference type="InterPro" id="IPR013083">
    <property type="entry name" value="Znf_RING/FYVE/PHD"/>
</dbReference>
<keyword evidence="7 11" id="KW-0805">Transcription regulation</keyword>
<protein>
    <recommendedName>
        <fullName evidence="11">General transcription factor IIH subunit</fullName>
    </recommendedName>
</protein>
<evidence type="ECO:0000256" key="6">
    <source>
        <dbReference type="ARBA" id="ARBA00022833"/>
    </source>
</evidence>